<keyword evidence="1" id="KW-1133">Transmembrane helix</keyword>
<evidence type="ECO:0000256" key="1">
    <source>
        <dbReference type="SAM" id="Phobius"/>
    </source>
</evidence>
<gene>
    <name evidence="2" type="ORF">Salmuc_03452</name>
</gene>
<dbReference type="EMBL" id="APVH01000042">
    <property type="protein sequence ID" value="EPX78103.1"/>
    <property type="molecule type" value="Genomic_DNA"/>
</dbReference>
<reference evidence="3" key="1">
    <citation type="journal article" date="2014" name="Stand. Genomic Sci.">
        <title>Genome sequence of the exopolysaccharide-producing Salipiger mucosus type strain (DSM 16094(T)), a moderately halophilic member of the Roseobacter clade.</title>
        <authorList>
            <person name="Riedel T."/>
            <person name="Spring S."/>
            <person name="Fiebig A."/>
            <person name="Petersen J."/>
            <person name="Kyrpides N.C."/>
            <person name="Goker M."/>
            <person name="Klenk H.P."/>
        </authorList>
    </citation>
    <scope>NUCLEOTIDE SEQUENCE [LARGE SCALE GENOMIC DNA]</scope>
    <source>
        <strain evidence="3">DSM 16094</strain>
    </source>
</reference>
<dbReference type="Proteomes" id="UP000015347">
    <property type="component" value="Unassembled WGS sequence"/>
</dbReference>
<keyword evidence="1" id="KW-0812">Transmembrane</keyword>
<organism evidence="2 3">
    <name type="scientific">Salipiger mucosus DSM 16094</name>
    <dbReference type="NCBI Taxonomy" id="1123237"/>
    <lineage>
        <taxon>Bacteria</taxon>
        <taxon>Pseudomonadati</taxon>
        <taxon>Pseudomonadota</taxon>
        <taxon>Alphaproteobacteria</taxon>
        <taxon>Rhodobacterales</taxon>
        <taxon>Roseobacteraceae</taxon>
        <taxon>Salipiger</taxon>
    </lineage>
</organism>
<dbReference type="AlphaFoldDB" id="S9QEY2"/>
<evidence type="ECO:0000313" key="2">
    <source>
        <dbReference type="EMBL" id="EPX78103.1"/>
    </source>
</evidence>
<keyword evidence="1" id="KW-0472">Membrane</keyword>
<feature type="transmembrane region" description="Helical" evidence="1">
    <location>
        <begin position="6"/>
        <end position="25"/>
    </location>
</feature>
<sequence>MNLRYAIYSALCCGVFAASVAFMDFEAAKTDVTWPGGGME</sequence>
<evidence type="ECO:0000313" key="3">
    <source>
        <dbReference type="Proteomes" id="UP000015347"/>
    </source>
</evidence>
<name>S9QEY2_9RHOB</name>
<dbReference type="RefSeq" id="WP_020042885.1">
    <property type="nucleotide sequence ID" value="NZ_KE557281.1"/>
</dbReference>
<comment type="caution">
    <text evidence="2">The sequence shown here is derived from an EMBL/GenBank/DDBJ whole genome shotgun (WGS) entry which is preliminary data.</text>
</comment>
<dbReference type="HOGENOM" id="CLU_3296264_0_0_5"/>
<proteinExistence type="predicted"/>
<keyword evidence="3" id="KW-1185">Reference proteome</keyword>
<accession>S9QEY2</accession>
<protein>
    <submittedName>
        <fullName evidence="2">Uncharacterized protein</fullName>
    </submittedName>
</protein>